<evidence type="ECO:0000313" key="1">
    <source>
        <dbReference type="EMBL" id="KYB25281.1"/>
    </source>
</evidence>
<gene>
    <name evidence="1" type="primary">AUGUSTUS-3.0.2_34396</name>
    <name evidence="1" type="ORF">TcasGA2_TC034396</name>
</gene>
<evidence type="ECO:0000313" key="2">
    <source>
        <dbReference type="Proteomes" id="UP000007266"/>
    </source>
</evidence>
<dbReference type="InParanoid" id="A0A139WBQ4"/>
<reference evidence="1 2" key="1">
    <citation type="journal article" date="2008" name="Nature">
        <title>The genome of the model beetle and pest Tribolium castaneum.</title>
        <authorList>
            <consortium name="Tribolium Genome Sequencing Consortium"/>
            <person name="Richards S."/>
            <person name="Gibbs R.A."/>
            <person name="Weinstock G.M."/>
            <person name="Brown S.J."/>
            <person name="Denell R."/>
            <person name="Beeman R.W."/>
            <person name="Gibbs R."/>
            <person name="Beeman R.W."/>
            <person name="Brown S.J."/>
            <person name="Bucher G."/>
            <person name="Friedrich M."/>
            <person name="Grimmelikhuijzen C.J."/>
            <person name="Klingler M."/>
            <person name="Lorenzen M."/>
            <person name="Richards S."/>
            <person name="Roth S."/>
            <person name="Schroder R."/>
            <person name="Tautz D."/>
            <person name="Zdobnov E.M."/>
            <person name="Muzny D."/>
            <person name="Gibbs R.A."/>
            <person name="Weinstock G.M."/>
            <person name="Attaway T."/>
            <person name="Bell S."/>
            <person name="Buhay C.J."/>
            <person name="Chandrabose M.N."/>
            <person name="Chavez D."/>
            <person name="Clerk-Blankenburg K.P."/>
            <person name="Cree A."/>
            <person name="Dao M."/>
            <person name="Davis C."/>
            <person name="Chacko J."/>
            <person name="Dinh H."/>
            <person name="Dugan-Rocha S."/>
            <person name="Fowler G."/>
            <person name="Garner T.T."/>
            <person name="Garnes J."/>
            <person name="Gnirke A."/>
            <person name="Hawes A."/>
            <person name="Hernandez J."/>
            <person name="Hines S."/>
            <person name="Holder M."/>
            <person name="Hume J."/>
            <person name="Jhangiani S.N."/>
            <person name="Joshi V."/>
            <person name="Khan Z.M."/>
            <person name="Jackson L."/>
            <person name="Kovar C."/>
            <person name="Kowis A."/>
            <person name="Lee S."/>
            <person name="Lewis L.R."/>
            <person name="Margolis J."/>
            <person name="Morgan M."/>
            <person name="Nazareth L.V."/>
            <person name="Nguyen N."/>
            <person name="Okwuonu G."/>
            <person name="Parker D."/>
            <person name="Richards S."/>
            <person name="Ruiz S.J."/>
            <person name="Santibanez J."/>
            <person name="Savard J."/>
            <person name="Scherer S.E."/>
            <person name="Schneider B."/>
            <person name="Sodergren E."/>
            <person name="Tautz D."/>
            <person name="Vattahil S."/>
            <person name="Villasana D."/>
            <person name="White C.S."/>
            <person name="Wright R."/>
            <person name="Park Y."/>
            <person name="Beeman R.W."/>
            <person name="Lord J."/>
            <person name="Oppert B."/>
            <person name="Lorenzen M."/>
            <person name="Brown S."/>
            <person name="Wang L."/>
            <person name="Savard J."/>
            <person name="Tautz D."/>
            <person name="Richards S."/>
            <person name="Weinstock G."/>
            <person name="Gibbs R.A."/>
            <person name="Liu Y."/>
            <person name="Worley K."/>
            <person name="Weinstock G."/>
            <person name="Elsik C.G."/>
            <person name="Reese J.T."/>
            <person name="Elhaik E."/>
            <person name="Landan G."/>
            <person name="Graur D."/>
            <person name="Arensburger P."/>
            <person name="Atkinson P."/>
            <person name="Beeman R.W."/>
            <person name="Beidler J."/>
            <person name="Brown S.J."/>
            <person name="Demuth J.P."/>
            <person name="Drury D.W."/>
            <person name="Du Y.Z."/>
            <person name="Fujiwara H."/>
            <person name="Lorenzen M."/>
            <person name="Maselli V."/>
            <person name="Osanai M."/>
            <person name="Park Y."/>
            <person name="Robertson H.M."/>
            <person name="Tu Z."/>
            <person name="Wang J.J."/>
            <person name="Wang S."/>
            <person name="Richards S."/>
            <person name="Song H."/>
            <person name="Zhang L."/>
            <person name="Sodergren E."/>
            <person name="Werner D."/>
            <person name="Stanke M."/>
            <person name="Morgenstern B."/>
            <person name="Solovyev V."/>
            <person name="Kosarev P."/>
            <person name="Brown G."/>
            <person name="Chen H.C."/>
            <person name="Ermolaeva O."/>
            <person name="Hlavina W."/>
            <person name="Kapustin Y."/>
            <person name="Kiryutin B."/>
            <person name="Kitts P."/>
            <person name="Maglott D."/>
            <person name="Pruitt K."/>
            <person name="Sapojnikov V."/>
            <person name="Souvorov A."/>
            <person name="Mackey A.J."/>
            <person name="Waterhouse R.M."/>
            <person name="Wyder S."/>
            <person name="Zdobnov E.M."/>
            <person name="Zdobnov E.M."/>
            <person name="Wyder S."/>
            <person name="Kriventseva E.V."/>
            <person name="Kadowaki T."/>
            <person name="Bork P."/>
            <person name="Aranda M."/>
            <person name="Bao R."/>
            <person name="Beermann A."/>
            <person name="Berns N."/>
            <person name="Bolognesi R."/>
            <person name="Bonneton F."/>
            <person name="Bopp D."/>
            <person name="Brown S.J."/>
            <person name="Bucher G."/>
            <person name="Butts T."/>
            <person name="Chaumot A."/>
            <person name="Denell R.E."/>
            <person name="Ferrier D.E."/>
            <person name="Friedrich M."/>
            <person name="Gordon C.M."/>
            <person name="Jindra M."/>
            <person name="Klingler M."/>
            <person name="Lan Q."/>
            <person name="Lattorff H.M."/>
            <person name="Laudet V."/>
            <person name="von Levetsow C."/>
            <person name="Liu Z."/>
            <person name="Lutz R."/>
            <person name="Lynch J.A."/>
            <person name="da Fonseca R.N."/>
            <person name="Posnien N."/>
            <person name="Reuter R."/>
            <person name="Roth S."/>
            <person name="Savard J."/>
            <person name="Schinko J.B."/>
            <person name="Schmitt C."/>
            <person name="Schoppmeier M."/>
            <person name="Schroder R."/>
            <person name="Shippy T.D."/>
            <person name="Simonnet F."/>
            <person name="Marques-Souza H."/>
            <person name="Tautz D."/>
            <person name="Tomoyasu Y."/>
            <person name="Trauner J."/>
            <person name="Van der Zee M."/>
            <person name="Vervoort M."/>
            <person name="Wittkopp N."/>
            <person name="Wimmer E.A."/>
            <person name="Yang X."/>
            <person name="Jones A.K."/>
            <person name="Sattelle D.B."/>
            <person name="Ebert P.R."/>
            <person name="Nelson D."/>
            <person name="Scott J.G."/>
            <person name="Beeman R.W."/>
            <person name="Muthukrishnan S."/>
            <person name="Kramer K.J."/>
            <person name="Arakane Y."/>
            <person name="Beeman R.W."/>
            <person name="Zhu Q."/>
            <person name="Hogenkamp D."/>
            <person name="Dixit R."/>
            <person name="Oppert B."/>
            <person name="Jiang H."/>
            <person name="Zou Z."/>
            <person name="Marshall J."/>
            <person name="Elpidina E."/>
            <person name="Vinokurov K."/>
            <person name="Oppert C."/>
            <person name="Zou Z."/>
            <person name="Evans J."/>
            <person name="Lu Z."/>
            <person name="Zhao P."/>
            <person name="Sumathipala N."/>
            <person name="Altincicek B."/>
            <person name="Vilcinskas A."/>
            <person name="Williams M."/>
            <person name="Hultmark D."/>
            <person name="Hetru C."/>
            <person name="Jiang H."/>
            <person name="Grimmelikhuijzen C.J."/>
            <person name="Hauser F."/>
            <person name="Cazzamali G."/>
            <person name="Williamson M."/>
            <person name="Park Y."/>
            <person name="Li B."/>
            <person name="Tanaka Y."/>
            <person name="Predel R."/>
            <person name="Neupert S."/>
            <person name="Schachtner J."/>
            <person name="Verleyen P."/>
            <person name="Raible F."/>
            <person name="Bork P."/>
            <person name="Friedrich M."/>
            <person name="Walden K.K."/>
            <person name="Robertson H.M."/>
            <person name="Angeli S."/>
            <person name="Foret S."/>
            <person name="Bucher G."/>
            <person name="Schuetz S."/>
            <person name="Maleszka R."/>
            <person name="Wimmer E.A."/>
            <person name="Beeman R.W."/>
            <person name="Lorenzen M."/>
            <person name="Tomoyasu Y."/>
            <person name="Miller S.C."/>
            <person name="Grossmann D."/>
            <person name="Bucher G."/>
        </authorList>
    </citation>
    <scope>NUCLEOTIDE SEQUENCE [LARGE SCALE GENOMIC DNA]</scope>
    <source>
        <strain evidence="1 2">Georgia GA2</strain>
    </source>
</reference>
<dbReference type="EMBL" id="KQ971372">
    <property type="protein sequence ID" value="KYB25281.1"/>
    <property type="molecule type" value="Genomic_DNA"/>
</dbReference>
<protein>
    <submittedName>
        <fullName evidence="1">Uncharacterized protein</fullName>
    </submittedName>
</protein>
<accession>A0A139WBQ4</accession>
<organism evidence="1 2">
    <name type="scientific">Tribolium castaneum</name>
    <name type="common">Red flour beetle</name>
    <dbReference type="NCBI Taxonomy" id="7070"/>
    <lineage>
        <taxon>Eukaryota</taxon>
        <taxon>Metazoa</taxon>
        <taxon>Ecdysozoa</taxon>
        <taxon>Arthropoda</taxon>
        <taxon>Hexapoda</taxon>
        <taxon>Insecta</taxon>
        <taxon>Pterygota</taxon>
        <taxon>Neoptera</taxon>
        <taxon>Endopterygota</taxon>
        <taxon>Coleoptera</taxon>
        <taxon>Polyphaga</taxon>
        <taxon>Cucujiformia</taxon>
        <taxon>Tenebrionidae</taxon>
        <taxon>Tenebrionidae incertae sedis</taxon>
        <taxon>Tribolium</taxon>
    </lineage>
</organism>
<dbReference type="AlphaFoldDB" id="A0A139WBQ4"/>
<name>A0A139WBQ4_TRICA</name>
<dbReference type="Proteomes" id="UP000007266">
    <property type="component" value="Linkage group 9"/>
</dbReference>
<keyword evidence="2" id="KW-1185">Reference proteome</keyword>
<proteinExistence type="predicted"/>
<sequence length="39" mass="4145">MSIRFDSKDDKDAFMTSIQNVLSSDSDSGSSSSGDSVLQ</sequence>
<reference evidence="1 2" key="2">
    <citation type="journal article" date="2010" name="Nucleic Acids Res.">
        <title>BeetleBase in 2010: revisions to provide comprehensive genomic information for Tribolium castaneum.</title>
        <authorList>
            <person name="Kim H.S."/>
            <person name="Murphy T."/>
            <person name="Xia J."/>
            <person name="Caragea D."/>
            <person name="Park Y."/>
            <person name="Beeman R.W."/>
            <person name="Lorenzen M.D."/>
            <person name="Butcher S."/>
            <person name="Manak J.R."/>
            <person name="Brown S.J."/>
        </authorList>
    </citation>
    <scope>GENOME REANNOTATION</scope>
    <source>
        <strain evidence="1 2">Georgia GA2</strain>
    </source>
</reference>